<dbReference type="PANTHER" id="PTHR30408:SF12">
    <property type="entry name" value="TYPE I RESTRICTION ENZYME MJAVIII SPECIFICITY SUBUNIT"/>
    <property type="match status" value="1"/>
</dbReference>
<dbReference type="Pfam" id="PF01420">
    <property type="entry name" value="Methylase_S"/>
    <property type="match status" value="2"/>
</dbReference>
<dbReference type="GO" id="GO:0004519">
    <property type="term" value="F:endonuclease activity"/>
    <property type="evidence" value="ECO:0007669"/>
    <property type="project" value="UniProtKB-KW"/>
</dbReference>
<dbReference type="RefSeq" id="WP_316694207.1">
    <property type="nucleotide sequence ID" value="NZ_CP103836.1"/>
</dbReference>
<accession>A0AAU0B725</accession>
<proteinExistence type="inferred from homology"/>
<dbReference type="Gene3D" id="3.90.220.20">
    <property type="entry name" value="DNA methylase specificity domains"/>
    <property type="match status" value="2"/>
</dbReference>
<dbReference type="EC" id="3.1.21.-" evidence="5"/>
<dbReference type="GO" id="GO:0016787">
    <property type="term" value="F:hydrolase activity"/>
    <property type="evidence" value="ECO:0007669"/>
    <property type="project" value="UniProtKB-KW"/>
</dbReference>
<gene>
    <name evidence="5" type="ORF">NYR97_14850</name>
</gene>
<dbReference type="PANTHER" id="PTHR30408">
    <property type="entry name" value="TYPE-1 RESTRICTION ENZYME ECOKI SPECIFICITY PROTEIN"/>
    <property type="match status" value="1"/>
</dbReference>
<evidence type="ECO:0000256" key="1">
    <source>
        <dbReference type="ARBA" id="ARBA00010923"/>
    </source>
</evidence>
<keyword evidence="5" id="KW-0255">Endonuclease</keyword>
<dbReference type="GO" id="GO:0003677">
    <property type="term" value="F:DNA binding"/>
    <property type="evidence" value="ECO:0007669"/>
    <property type="project" value="UniProtKB-KW"/>
</dbReference>
<evidence type="ECO:0000313" key="5">
    <source>
        <dbReference type="EMBL" id="WOB48520.1"/>
    </source>
</evidence>
<keyword evidence="2" id="KW-0680">Restriction system</keyword>
<reference evidence="5 6" key="1">
    <citation type="submission" date="2022-08" db="EMBL/GenBank/DDBJ databases">
        <title>Whole genome sequencing-based tracing of a 2022 introduction and outbreak of Xanthomonas hortorum pv. pelargonii.</title>
        <authorList>
            <person name="Iruegas-Bocardo F."/>
            <person name="Weisberg A.K."/>
            <person name="Riutta E.R."/>
            <person name="Kilday K."/>
            <person name="Bonkowski J.C."/>
            <person name="Creswell T."/>
            <person name="Daughtrey M.L."/>
            <person name="Rane K."/>
            <person name="Grunwald N.J."/>
            <person name="Chang J.H."/>
            <person name="Putnam M.L."/>
        </authorList>
    </citation>
    <scope>NUCLEOTIDE SEQUENCE [LARGE SCALE GENOMIC DNA]</scope>
    <source>
        <strain evidence="5 6">22-323</strain>
    </source>
</reference>
<keyword evidence="3" id="KW-0238">DNA-binding</keyword>
<dbReference type="Proteomes" id="UP001302716">
    <property type="component" value="Chromosome"/>
</dbReference>
<protein>
    <submittedName>
        <fullName evidence="5">Restriction endonuclease subunit S</fullName>
        <ecNumber evidence="5">3.1.21.-</ecNumber>
    </submittedName>
</protein>
<dbReference type="SUPFAM" id="SSF116734">
    <property type="entry name" value="DNA methylase specificity domain"/>
    <property type="match status" value="2"/>
</dbReference>
<dbReference type="AlphaFoldDB" id="A0AAU0B725"/>
<evidence type="ECO:0000256" key="2">
    <source>
        <dbReference type="ARBA" id="ARBA00022747"/>
    </source>
</evidence>
<feature type="domain" description="Type I restriction modification DNA specificity" evidence="4">
    <location>
        <begin position="233"/>
        <end position="405"/>
    </location>
</feature>
<evidence type="ECO:0000313" key="6">
    <source>
        <dbReference type="Proteomes" id="UP001302716"/>
    </source>
</evidence>
<dbReference type="GO" id="GO:0009307">
    <property type="term" value="P:DNA restriction-modification system"/>
    <property type="evidence" value="ECO:0007669"/>
    <property type="project" value="UniProtKB-KW"/>
</dbReference>
<dbReference type="EMBL" id="CP103836">
    <property type="protein sequence ID" value="WOB48520.1"/>
    <property type="molecule type" value="Genomic_DNA"/>
</dbReference>
<dbReference type="Gene3D" id="1.10.287.1120">
    <property type="entry name" value="Bipartite methylase S protein"/>
    <property type="match status" value="1"/>
</dbReference>
<keyword evidence="5" id="KW-0378">Hydrolase</keyword>
<organism evidence="5 6">
    <name type="scientific">Xanthomonas hydrangeae</name>
    <dbReference type="NCBI Taxonomy" id="2775159"/>
    <lineage>
        <taxon>Bacteria</taxon>
        <taxon>Pseudomonadati</taxon>
        <taxon>Pseudomonadota</taxon>
        <taxon>Gammaproteobacteria</taxon>
        <taxon>Lysobacterales</taxon>
        <taxon>Lysobacteraceae</taxon>
        <taxon>Xanthomonas</taxon>
    </lineage>
</organism>
<keyword evidence="5" id="KW-0540">Nuclease</keyword>
<dbReference type="InterPro" id="IPR052021">
    <property type="entry name" value="Type-I_RS_S_subunit"/>
</dbReference>
<name>A0AAU0B725_9XANT</name>
<evidence type="ECO:0000256" key="3">
    <source>
        <dbReference type="ARBA" id="ARBA00023125"/>
    </source>
</evidence>
<evidence type="ECO:0000259" key="4">
    <source>
        <dbReference type="Pfam" id="PF01420"/>
    </source>
</evidence>
<feature type="domain" description="Type I restriction modification DNA specificity" evidence="4">
    <location>
        <begin position="29"/>
        <end position="198"/>
    </location>
</feature>
<dbReference type="InterPro" id="IPR000055">
    <property type="entry name" value="Restrct_endonuc_typeI_TRD"/>
</dbReference>
<dbReference type="REBASE" id="767813">
    <property type="entry name" value="S.Xhy22323ORF14870P"/>
</dbReference>
<keyword evidence="6" id="KW-1185">Reference proteome</keyword>
<dbReference type="InterPro" id="IPR044946">
    <property type="entry name" value="Restrct_endonuc_typeI_TRD_sf"/>
</dbReference>
<comment type="similarity">
    <text evidence="1">Belongs to the type-I restriction system S methylase family.</text>
</comment>
<sequence>MRSKVEEVSVVQRAKEAVPMLRFPAFSGKWEKKQIGEIAEIYKGKGVAKGDISSDGVYQCIRYGELYTVYEEVITDVFSRTSLPSISLFFNEPYDVIIPSSGEKKEDIATAACVVPGGIALGGDLNVLRSRVNGVFLSYYLNGPLRVIIARVAQGDSVVHLYPHQIEKLPVSIPSRDEQQEISDCLSSLDAYIGAEIRELDALKAHKHGLMQQLFPAEGQPLPQLRFPRFEGGWRPSRLGDLAEFKKGKGIAKAEISTNGAMSCIRYGELYTTYGEVITHVVSRTSVPAHQLFVGETNDVLIPSSGETKEDIATAACVLSDDVAYGGDLIVIRTKVNGVFLSYLLNGTLRKSIARVAQGNAVVHLYPAQLAKIDLSVPCTEEQNKIASCLLSIDNLIAAQSRKINVSKEHKKGLMQGLFPTMEECAP</sequence>